<keyword evidence="3" id="KW-0547">Nucleotide-binding</keyword>
<keyword evidence="4 6" id="KW-0067">ATP-binding</keyword>
<name>A0ABT3X119_9BACL</name>
<feature type="domain" description="ABC transporter" evidence="5">
    <location>
        <begin position="2"/>
        <end position="231"/>
    </location>
</feature>
<dbReference type="GO" id="GO:0005524">
    <property type="term" value="F:ATP binding"/>
    <property type="evidence" value="ECO:0007669"/>
    <property type="project" value="UniProtKB-KW"/>
</dbReference>
<organism evidence="6 7">
    <name type="scientific">Tumebacillus lacus</name>
    <dbReference type="NCBI Taxonomy" id="2995335"/>
    <lineage>
        <taxon>Bacteria</taxon>
        <taxon>Bacillati</taxon>
        <taxon>Bacillota</taxon>
        <taxon>Bacilli</taxon>
        <taxon>Bacillales</taxon>
        <taxon>Alicyclobacillaceae</taxon>
        <taxon>Tumebacillus</taxon>
    </lineage>
</organism>
<sequence length="298" mass="32982">MIVAEGVQKSFQGRTILSDMSFGVKEGEIVGLLGPNGAGKTTTVRLLNGVIRPDAGTIRVGGLDPVTEGDPVRAMSGILTEGAGLYHEMSAVENLRFFAKLYGVKRADSRIHDLLRQFDLQAHRDKAVGQFSTGMKKRLGLAKALLHEPKLLFLDEPTNGLDPDGIREVMGYLKELNREFGTTILLCSHVLHQIEEVCTRYVFLDGGRVIEDGTLAEIEAKYLRTVTLRVETDLIVAGGQYAGYEAVRQEQAVEFALPSKDVIPGLLRQILQEASVYTAEIVNRDLETLYFQVRREHQ</sequence>
<comment type="similarity">
    <text evidence="1">Belongs to the ABC transporter superfamily.</text>
</comment>
<dbReference type="PANTHER" id="PTHR42711:SF5">
    <property type="entry name" value="ABC TRANSPORTER ATP-BINDING PROTEIN NATA"/>
    <property type="match status" value="1"/>
</dbReference>
<dbReference type="InterPro" id="IPR027417">
    <property type="entry name" value="P-loop_NTPase"/>
</dbReference>
<dbReference type="PANTHER" id="PTHR42711">
    <property type="entry name" value="ABC TRANSPORTER ATP-BINDING PROTEIN"/>
    <property type="match status" value="1"/>
</dbReference>
<dbReference type="InterPro" id="IPR003439">
    <property type="entry name" value="ABC_transporter-like_ATP-bd"/>
</dbReference>
<comment type="caution">
    <text evidence="6">The sequence shown here is derived from an EMBL/GenBank/DDBJ whole genome shotgun (WGS) entry which is preliminary data.</text>
</comment>
<dbReference type="InterPro" id="IPR003593">
    <property type="entry name" value="AAA+_ATPase"/>
</dbReference>
<dbReference type="Proteomes" id="UP001208017">
    <property type="component" value="Unassembled WGS sequence"/>
</dbReference>
<dbReference type="SUPFAM" id="SSF52540">
    <property type="entry name" value="P-loop containing nucleoside triphosphate hydrolases"/>
    <property type="match status" value="1"/>
</dbReference>
<accession>A0ABT3X119</accession>
<evidence type="ECO:0000256" key="4">
    <source>
        <dbReference type="ARBA" id="ARBA00022840"/>
    </source>
</evidence>
<dbReference type="PROSITE" id="PS50893">
    <property type="entry name" value="ABC_TRANSPORTER_2"/>
    <property type="match status" value="1"/>
</dbReference>
<reference evidence="6 7" key="1">
    <citation type="submission" date="2022-11" db="EMBL/GenBank/DDBJ databases">
        <title>Study of microbial diversity in lake waters.</title>
        <authorList>
            <person name="Zhang J."/>
        </authorList>
    </citation>
    <scope>NUCLEOTIDE SEQUENCE [LARGE SCALE GENOMIC DNA]</scope>
    <source>
        <strain evidence="6 7">DT12</strain>
    </source>
</reference>
<evidence type="ECO:0000256" key="1">
    <source>
        <dbReference type="ARBA" id="ARBA00005417"/>
    </source>
</evidence>
<keyword evidence="7" id="KW-1185">Reference proteome</keyword>
<dbReference type="RefSeq" id="WP_267151857.1">
    <property type="nucleotide sequence ID" value="NZ_JAPMLT010000005.1"/>
</dbReference>
<proteinExistence type="inferred from homology"/>
<dbReference type="InterPro" id="IPR050763">
    <property type="entry name" value="ABC_transporter_ATP-binding"/>
</dbReference>
<evidence type="ECO:0000259" key="5">
    <source>
        <dbReference type="PROSITE" id="PS50893"/>
    </source>
</evidence>
<evidence type="ECO:0000256" key="3">
    <source>
        <dbReference type="ARBA" id="ARBA00022741"/>
    </source>
</evidence>
<keyword evidence="2" id="KW-0813">Transport</keyword>
<evidence type="ECO:0000313" key="6">
    <source>
        <dbReference type="EMBL" id="MCX7570609.1"/>
    </source>
</evidence>
<dbReference type="EMBL" id="JAPMLT010000005">
    <property type="protein sequence ID" value="MCX7570609.1"/>
    <property type="molecule type" value="Genomic_DNA"/>
</dbReference>
<evidence type="ECO:0000256" key="2">
    <source>
        <dbReference type="ARBA" id="ARBA00022448"/>
    </source>
</evidence>
<evidence type="ECO:0000313" key="7">
    <source>
        <dbReference type="Proteomes" id="UP001208017"/>
    </source>
</evidence>
<protein>
    <submittedName>
        <fullName evidence="6">ABC transporter ATP-binding protein</fullName>
    </submittedName>
</protein>
<dbReference type="SMART" id="SM00382">
    <property type="entry name" value="AAA"/>
    <property type="match status" value="1"/>
</dbReference>
<dbReference type="Gene3D" id="3.40.50.300">
    <property type="entry name" value="P-loop containing nucleotide triphosphate hydrolases"/>
    <property type="match status" value="1"/>
</dbReference>
<dbReference type="Pfam" id="PF00005">
    <property type="entry name" value="ABC_tran"/>
    <property type="match status" value="1"/>
</dbReference>
<gene>
    <name evidence="6" type="ORF">OS242_11600</name>
</gene>